<feature type="compositionally biased region" description="Polar residues" evidence="1">
    <location>
        <begin position="21"/>
        <end position="40"/>
    </location>
</feature>
<dbReference type="EMBL" id="LSRQ01008288">
    <property type="protein sequence ID" value="OAY64030.1"/>
    <property type="molecule type" value="Genomic_DNA"/>
</dbReference>
<reference evidence="2 3" key="1">
    <citation type="journal article" date="2016" name="DNA Res.">
        <title>The draft genome of MD-2 pineapple using hybrid error correction of long reads.</title>
        <authorList>
            <person name="Redwan R.M."/>
            <person name="Saidin A."/>
            <person name="Kumar S.V."/>
        </authorList>
    </citation>
    <scope>NUCLEOTIDE SEQUENCE [LARGE SCALE GENOMIC DNA]</scope>
    <source>
        <strain evidence="3">cv. MD2</strain>
        <tissue evidence="2">Leaf</tissue>
    </source>
</reference>
<feature type="region of interest" description="Disordered" evidence="1">
    <location>
        <begin position="21"/>
        <end position="50"/>
    </location>
</feature>
<dbReference type="Proteomes" id="UP000092600">
    <property type="component" value="Unassembled WGS sequence"/>
</dbReference>
<name>A0A199UHI5_ANACO</name>
<evidence type="ECO:0000313" key="2">
    <source>
        <dbReference type="EMBL" id="OAY64030.1"/>
    </source>
</evidence>
<gene>
    <name evidence="2" type="ORF">ACMD2_22162</name>
</gene>
<dbReference type="AlphaFoldDB" id="A0A199UHI5"/>
<organism evidence="2 3">
    <name type="scientific">Ananas comosus</name>
    <name type="common">Pineapple</name>
    <name type="synonym">Ananas ananas</name>
    <dbReference type="NCBI Taxonomy" id="4615"/>
    <lineage>
        <taxon>Eukaryota</taxon>
        <taxon>Viridiplantae</taxon>
        <taxon>Streptophyta</taxon>
        <taxon>Embryophyta</taxon>
        <taxon>Tracheophyta</taxon>
        <taxon>Spermatophyta</taxon>
        <taxon>Magnoliopsida</taxon>
        <taxon>Liliopsida</taxon>
        <taxon>Poales</taxon>
        <taxon>Bromeliaceae</taxon>
        <taxon>Bromelioideae</taxon>
        <taxon>Ananas</taxon>
    </lineage>
</organism>
<protein>
    <submittedName>
        <fullName evidence="2">Uncharacterized protein</fullName>
    </submittedName>
</protein>
<evidence type="ECO:0000256" key="1">
    <source>
        <dbReference type="SAM" id="MobiDB-lite"/>
    </source>
</evidence>
<comment type="caution">
    <text evidence="2">The sequence shown here is derived from an EMBL/GenBank/DDBJ whole genome shotgun (WGS) entry which is preliminary data.</text>
</comment>
<accession>A0A199UHI5</accession>
<evidence type="ECO:0000313" key="3">
    <source>
        <dbReference type="Proteomes" id="UP000092600"/>
    </source>
</evidence>
<proteinExistence type="predicted"/>
<sequence length="50" mass="5748">MISMWDFRRIQLVTVKLIMNKAQSQSPRAQPSTSRAQPSTLHGGRTQMLY</sequence>